<evidence type="ECO:0000313" key="1">
    <source>
        <dbReference type="EMBL" id="KAH0457786.1"/>
    </source>
</evidence>
<reference evidence="1 2" key="1">
    <citation type="journal article" date="2021" name="Hortic Res">
        <title>Chromosome-scale assembly of the Dendrobium chrysotoxum genome enhances the understanding of orchid evolution.</title>
        <authorList>
            <person name="Zhang Y."/>
            <person name="Zhang G.Q."/>
            <person name="Zhang D."/>
            <person name="Liu X.D."/>
            <person name="Xu X.Y."/>
            <person name="Sun W.H."/>
            <person name="Yu X."/>
            <person name="Zhu X."/>
            <person name="Wang Z.W."/>
            <person name="Zhao X."/>
            <person name="Zhong W.Y."/>
            <person name="Chen H."/>
            <person name="Yin W.L."/>
            <person name="Huang T."/>
            <person name="Niu S.C."/>
            <person name="Liu Z.J."/>
        </authorList>
    </citation>
    <scope>NUCLEOTIDE SEQUENCE [LARGE SCALE GENOMIC DNA]</scope>
    <source>
        <strain evidence="1">Lindl</strain>
    </source>
</reference>
<protein>
    <submittedName>
        <fullName evidence="1">Uncharacterized protein</fullName>
    </submittedName>
</protein>
<name>A0AAV7GMI3_DENCH</name>
<dbReference type="Proteomes" id="UP000775213">
    <property type="component" value="Unassembled WGS sequence"/>
</dbReference>
<dbReference type="PANTHER" id="PTHR46872:SF10">
    <property type="entry name" value="MYB-LIKE DOMAIN-CONTAINING PROTEIN"/>
    <property type="match status" value="1"/>
</dbReference>
<dbReference type="PANTHER" id="PTHR46872">
    <property type="entry name" value="DNA BINDING PROTEIN"/>
    <property type="match status" value="1"/>
</dbReference>
<sequence>MGCCELRFPDLGSKAEALVVELLPASRGRARSWKESDGKKIDPNLGIMLTMLKNAAIDPCDDRAGEDQEWERQVLSTRTALFIIPEKCAEAEDFPYRRRKRHSYPNLSGETLYRRKRRSKRLLDLQKFGDILSTYPSKRIPIGGHAQADVPDWIGPAERHVGSNDNLDELRWLGTTVRPAKWNETKFKCDSIGKGREDSCGCVFSGSVNCVKLHVRTARRHLKSDLGPAFFDWCFQQMGEEVCKSWTLKEQMKFDEIVRLNPESEGKSFWDEALKHFTTKRRKDIVSYYFNVYVLRWIRSFTRLKSEAADSDDNVDNEDSRRAFDYLKNVKDSETKLSKYSKRSEPSFSSVFNMWEYTSTGEYVVRCVRALLHVACKWAGLSGVIARRCKSSASVHQQLADTCICCSSSVFSYGWHVGCIAMFTRDLSPLQYIYYYCLGPLHNVLPSTYRENSASCYRSFANFLLRFVASATVPGAPNQATVPLLLACLSEYQTGNLRGTCLGIPKHALSQKNLLFPSVTSSFKVA</sequence>
<keyword evidence="2" id="KW-1185">Reference proteome</keyword>
<accession>A0AAV7GMI3</accession>
<dbReference type="AlphaFoldDB" id="A0AAV7GMI3"/>
<gene>
    <name evidence="1" type="ORF">IEQ34_013101</name>
</gene>
<comment type="caution">
    <text evidence="1">The sequence shown here is derived from an EMBL/GenBank/DDBJ whole genome shotgun (WGS) entry which is preliminary data.</text>
</comment>
<dbReference type="EMBL" id="JAGFBR010000012">
    <property type="protein sequence ID" value="KAH0457786.1"/>
    <property type="molecule type" value="Genomic_DNA"/>
</dbReference>
<proteinExistence type="predicted"/>
<evidence type="ECO:0000313" key="2">
    <source>
        <dbReference type="Proteomes" id="UP000775213"/>
    </source>
</evidence>
<organism evidence="1 2">
    <name type="scientific">Dendrobium chrysotoxum</name>
    <name type="common">Orchid</name>
    <dbReference type="NCBI Taxonomy" id="161865"/>
    <lineage>
        <taxon>Eukaryota</taxon>
        <taxon>Viridiplantae</taxon>
        <taxon>Streptophyta</taxon>
        <taxon>Embryophyta</taxon>
        <taxon>Tracheophyta</taxon>
        <taxon>Spermatophyta</taxon>
        <taxon>Magnoliopsida</taxon>
        <taxon>Liliopsida</taxon>
        <taxon>Asparagales</taxon>
        <taxon>Orchidaceae</taxon>
        <taxon>Epidendroideae</taxon>
        <taxon>Malaxideae</taxon>
        <taxon>Dendrobiinae</taxon>
        <taxon>Dendrobium</taxon>
    </lineage>
</organism>